<keyword evidence="1" id="KW-0472">Membrane</keyword>
<dbReference type="Proteomes" id="UP000693970">
    <property type="component" value="Unassembled WGS sequence"/>
</dbReference>
<proteinExistence type="predicted"/>
<dbReference type="OrthoDB" id="193086at2759"/>
<accession>A0A9K3LNN5</accession>
<organism evidence="3 4">
    <name type="scientific">Nitzschia inconspicua</name>
    <dbReference type="NCBI Taxonomy" id="303405"/>
    <lineage>
        <taxon>Eukaryota</taxon>
        <taxon>Sar</taxon>
        <taxon>Stramenopiles</taxon>
        <taxon>Ochrophyta</taxon>
        <taxon>Bacillariophyta</taxon>
        <taxon>Bacillariophyceae</taxon>
        <taxon>Bacillariophycidae</taxon>
        <taxon>Bacillariales</taxon>
        <taxon>Bacillariaceae</taxon>
        <taxon>Nitzschia</taxon>
    </lineage>
</organism>
<reference evidence="3" key="2">
    <citation type="submission" date="2021-04" db="EMBL/GenBank/DDBJ databases">
        <authorList>
            <person name="Podell S."/>
        </authorList>
    </citation>
    <scope>NUCLEOTIDE SEQUENCE</scope>
    <source>
        <strain evidence="3">Hildebrandi</strain>
    </source>
</reference>
<gene>
    <name evidence="3" type="ORF">IV203_025089</name>
    <name evidence="2" type="ORF">IV203_025166</name>
</gene>
<dbReference type="AlphaFoldDB" id="A0A9K3LNN5"/>
<protein>
    <submittedName>
        <fullName evidence="3">Uncharacterized protein</fullName>
    </submittedName>
</protein>
<evidence type="ECO:0000313" key="3">
    <source>
        <dbReference type="EMBL" id="KAG7365648.1"/>
    </source>
</evidence>
<evidence type="ECO:0000313" key="2">
    <source>
        <dbReference type="EMBL" id="KAG7339573.1"/>
    </source>
</evidence>
<comment type="caution">
    <text evidence="3">The sequence shown here is derived from an EMBL/GenBank/DDBJ whole genome shotgun (WGS) entry which is preliminary data.</text>
</comment>
<name>A0A9K3LNN5_9STRA</name>
<evidence type="ECO:0000313" key="4">
    <source>
        <dbReference type="Proteomes" id="UP000693970"/>
    </source>
</evidence>
<evidence type="ECO:0000256" key="1">
    <source>
        <dbReference type="SAM" id="Phobius"/>
    </source>
</evidence>
<dbReference type="EMBL" id="JAGRRH010000008">
    <property type="protein sequence ID" value="KAG7365648.1"/>
    <property type="molecule type" value="Genomic_DNA"/>
</dbReference>
<reference evidence="3" key="1">
    <citation type="journal article" date="2021" name="Sci. Rep.">
        <title>Diploid genomic architecture of Nitzschia inconspicua, an elite biomass production diatom.</title>
        <authorList>
            <person name="Oliver A."/>
            <person name="Podell S."/>
            <person name="Pinowska A."/>
            <person name="Traller J.C."/>
            <person name="Smith S.R."/>
            <person name="McClure R."/>
            <person name="Beliaev A."/>
            <person name="Bohutskyi P."/>
            <person name="Hill E.A."/>
            <person name="Rabines A."/>
            <person name="Zheng H."/>
            <person name="Allen L.Z."/>
            <person name="Kuo A."/>
            <person name="Grigoriev I.V."/>
            <person name="Allen A.E."/>
            <person name="Hazlebeck D."/>
            <person name="Allen E.E."/>
        </authorList>
    </citation>
    <scope>NUCLEOTIDE SEQUENCE</scope>
    <source>
        <strain evidence="3">Hildebrandi</strain>
    </source>
</reference>
<keyword evidence="1" id="KW-0812">Transmembrane</keyword>
<keyword evidence="4" id="KW-1185">Reference proteome</keyword>
<keyword evidence="1" id="KW-1133">Transmembrane helix</keyword>
<sequence>MTVNIKPRILAYRPNNNNNNSIHTNVVSGDNNNIMMNMNDASAPQFDSDIIDTTDQGYYHQQQHHYNDVDDDDDNEKGSKIKRTSREFFAKSIMGLLLLFVATVALQSYADQQQQQQQQQNSNNNNSVLSVRKKSLFTTTTSSEAEAAAQSFQERDTQLATIVKDLDQKVRARKATKGVIMETDPEGVKLTIALQQATLALLKHRYSGSGPFRIRVDIKYPNSIQKSDTRNDHFVIETAPISLVPCSVFYFLEMARTYVKGGFHRNAPHVLQAHASSAATAHHTSMPFQEYHPDFPHKQYTVGYAGRPSGPGWYVSIQDNTDNHGPGTQQKQNPYEADSLFGKLVPHHTTTDTTTTDGGTQQQQQHDFHTVVQTIHSVPQHGWLDPHNEIAITKLTILHQQPNNDNDKNEWVPLTFLSDDLLLVMQH</sequence>
<dbReference type="EMBL" id="JAGRRH010000032">
    <property type="protein sequence ID" value="KAG7339573.1"/>
    <property type="molecule type" value="Genomic_DNA"/>
</dbReference>
<feature type="transmembrane region" description="Helical" evidence="1">
    <location>
        <begin position="88"/>
        <end position="110"/>
    </location>
</feature>